<dbReference type="InterPro" id="IPR052016">
    <property type="entry name" value="Bact_Sigma-Reg"/>
</dbReference>
<dbReference type="Proteomes" id="UP000248889">
    <property type="component" value="Unassembled WGS sequence"/>
</dbReference>
<dbReference type="CDD" id="cd00130">
    <property type="entry name" value="PAS"/>
    <property type="match status" value="1"/>
</dbReference>
<protein>
    <submittedName>
        <fullName evidence="3">Phosphatase</fullName>
    </submittedName>
</protein>
<dbReference type="SMART" id="SM00331">
    <property type="entry name" value="PP2C_SIG"/>
    <property type="match status" value="1"/>
</dbReference>
<reference evidence="3 4" key="1">
    <citation type="submission" date="2018-06" db="EMBL/GenBank/DDBJ databases">
        <title>Streptacidiphilus pinicola sp. nov., isolated from pine grove soil.</title>
        <authorList>
            <person name="Roh S.G."/>
            <person name="Park S."/>
            <person name="Kim M.-K."/>
            <person name="Yun B.-R."/>
            <person name="Park J."/>
            <person name="Kim M.J."/>
            <person name="Kim Y.S."/>
            <person name="Kim S.B."/>
        </authorList>
    </citation>
    <scope>NUCLEOTIDE SEQUENCE [LARGE SCALE GENOMIC DNA]</scope>
    <source>
        <strain evidence="3 4">MMS16-CNU450</strain>
    </source>
</reference>
<dbReference type="Gene3D" id="3.60.40.10">
    <property type="entry name" value="PPM-type phosphatase domain"/>
    <property type="match status" value="1"/>
</dbReference>
<dbReference type="Gene3D" id="3.30.450.20">
    <property type="entry name" value="PAS domain"/>
    <property type="match status" value="1"/>
</dbReference>
<evidence type="ECO:0000259" key="2">
    <source>
        <dbReference type="PROSITE" id="PS51746"/>
    </source>
</evidence>
<proteinExistence type="predicted"/>
<sequence length="699" mass="73800">MAAGAGLTVADLAADIVNAACGQAVVGAADTAAAAAAGAVLPGPRARRQAASAAEVGGDVDEVAETLLGALRPIGVRGLLVWRRTAGDCLRLAGSAGFSPLDAAQWAQIPPQWRALPQRVFTDETPLWLPHGVKRPDELPGPSRDAARALLPLRHGGYAAGVVLVAWREPTELDEELRRRVVSLTEVLARVLAGIQHLTDPGASLPVLSAALDLMAEPAMTLRRSRDGEPPLLYVEHLNAAAQRMSSGVPRPVGRPLAHVLPAVAQELASLVGDAYGHGSVRHAPRLPAERRPDVPPLLNVRVLAVSADRCVVLWHAEERDHSFAVLKRAGRLGSLAAFEDDVARGVTDWTEQVAPLLGLPGDAEPIPLERVASLLVAEDRAELGRMIESLTARLEGVSGVVRIARPDGGVRHVRLIAEPLLTHGTLTGLTGFFQDVSAQHQTEAALAATFDTLGTVQEQAALRHRLALQLQQAIVPEQSDLGGLPGLQVAARYRPAAEEYRVGGDWYDALGLPDGRVMITVGDVAGHGIDAATGMVALRNALRGLACSGGEPGALMQALNEVALRTNGHPTATAVCAHFHPEDRTLHWTSAGHLPPLLLREGRARFLQSSANLLLGAVPETAYEESQVALRRGDLLLLCTDGLIERRHSSLDEAFALLAETVVMLDPADDLEAQADALLAAAHGDTHDDASLVLIRLG</sequence>
<dbReference type="InterPro" id="IPR035965">
    <property type="entry name" value="PAS-like_dom_sf"/>
</dbReference>
<dbReference type="SUPFAM" id="SSF81606">
    <property type="entry name" value="PP2C-like"/>
    <property type="match status" value="1"/>
</dbReference>
<dbReference type="SUPFAM" id="SSF55785">
    <property type="entry name" value="PYP-like sensor domain (PAS domain)"/>
    <property type="match status" value="1"/>
</dbReference>
<evidence type="ECO:0000256" key="1">
    <source>
        <dbReference type="ARBA" id="ARBA00022801"/>
    </source>
</evidence>
<dbReference type="NCBIfam" id="TIGR00229">
    <property type="entry name" value="sensory_box"/>
    <property type="match status" value="1"/>
</dbReference>
<dbReference type="AlphaFoldDB" id="A0A2X0J9B1"/>
<dbReference type="Pfam" id="PF07228">
    <property type="entry name" value="SpoIIE"/>
    <property type="match status" value="1"/>
</dbReference>
<dbReference type="InterPro" id="IPR000014">
    <property type="entry name" value="PAS"/>
</dbReference>
<evidence type="ECO:0000313" key="3">
    <source>
        <dbReference type="EMBL" id="RAG86886.1"/>
    </source>
</evidence>
<dbReference type="Gene3D" id="3.30.450.40">
    <property type="match status" value="1"/>
</dbReference>
<accession>A0A2X0J9B1</accession>
<keyword evidence="4" id="KW-1185">Reference proteome</keyword>
<name>A0A2X0J9B1_9ACTN</name>
<dbReference type="InterPro" id="IPR029016">
    <property type="entry name" value="GAF-like_dom_sf"/>
</dbReference>
<dbReference type="InterPro" id="IPR036457">
    <property type="entry name" value="PPM-type-like_dom_sf"/>
</dbReference>
<dbReference type="InterPro" id="IPR001610">
    <property type="entry name" value="PAC"/>
</dbReference>
<dbReference type="PROSITE" id="PS51746">
    <property type="entry name" value="PPM_2"/>
    <property type="match status" value="1"/>
</dbReference>
<keyword evidence="1" id="KW-0378">Hydrolase</keyword>
<dbReference type="EMBL" id="QKYN01000018">
    <property type="protein sequence ID" value="RAG86886.1"/>
    <property type="molecule type" value="Genomic_DNA"/>
</dbReference>
<dbReference type="PANTHER" id="PTHR43156">
    <property type="entry name" value="STAGE II SPORULATION PROTEIN E-RELATED"/>
    <property type="match status" value="1"/>
</dbReference>
<dbReference type="PANTHER" id="PTHR43156:SF2">
    <property type="entry name" value="STAGE II SPORULATION PROTEIN E"/>
    <property type="match status" value="1"/>
</dbReference>
<evidence type="ECO:0000313" key="4">
    <source>
        <dbReference type="Proteomes" id="UP000248889"/>
    </source>
</evidence>
<dbReference type="OrthoDB" id="7943561at2"/>
<comment type="caution">
    <text evidence="3">The sequence shown here is derived from an EMBL/GenBank/DDBJ whole genome shotgun (WGS) entry which is preliminary data.</text>
</comment>
<dbReference type="SMART" id="SM00086">
    <property type="entry name" value="PAC"/>
    <property type="match status" value="1"/>
</dbReference>
<organism evidence="3 4">
    <name type="scientific">Streptacidiphilus pinicola</name>
    <dbReference type="NCBI Taxonomy" id="2219663"/>
    <lineage>
        <taxon>Bacteria</taxon>
        <taxon>Bacillati</taxon>
        <taxon>Actinomycetota</taxon>
        <taxon>Actinomycetes</taxon>
        <taxon>Kitasatosporales</taxon>
        <taxon>Streptomycetaceae</taxon>
        <taxon>Streptacidiphilus</taxon>
    </lineage>
</organism>
<dbReference type="GO" id="GO:0016791">
    <property type="term" value="F:phosphatase activity"/>
    <property type="evidence" value="ECO:0007669"/>
    <property type="project" value="TreeGrafter"/>
</dbReference>
<gene>
    <name evidence="3" type="ORF">DN069_04225</name>
</gene>
<feature type="domain" description="PPM-type phosphatase" evidence="2">
    <location>
        <begin position="507"/>
        <end position="698"/>
    </location>
</feature>
<dbReference type="InterPro" id="IPR001932">
    <property type="entry name" value="PPM-type_phosphatase-like_dom"/>
</dbReference>